<reference evidence="10" key="1">
    <citation type="journal article" date="2020" name="Nature">
        <title>Giant virus diversity and host interactions through global metagenomics.</title>
        <authorList>
            <person name="Schulz F."/>
            <person name="Roux S."/>
            <person name="Paez-Espino D."/>
            <person name="Jungbluth S."/>
            <person name="Walsh D.A."/>
            <person name="Denef V.J."/>
            <person name="McMahon K.D."/>
            <person name="Konstantinidis K.T."/>
            <person name="Eloe-Fadrosh E.A."/>
            <person name="Kyrpides N.C."/>
            <person name="Woyke T."/>
        </authorList>
    </citation>
    <scope>NUCLEOTIDE SEQUENCE</scope>
    <source>
        <strain evidence="10">GVMAG-S-1101165-79</strain>
    </source>
</reference>
<feature type="compositionally biased region" description="Low complexity" evidence="7">
    <location>
        <begin position="821"/>
        <end position="840"/>
    </location>
</feature>
<feature type="region of interest" description="Disordered" evidence="7">
    <location>
        <begin position="814"/>
        <end position="851"/>
    </location>
</feature>
<keyword evidence="4" id="KW-0068">Autocatalytic cleavage</keyword>
<dbReference type="Pfam" id="PF04851">
    <property type="entry name" value="ResIII"/>
    <property type="match status" value="1"/>
</dbReference>
<dbReference type="PANTHER" id="PTHR11274">
    <property type="entry name" value="RAD25/XP-B DNA REPAIR HELICASE"/>
    <property type="match status" value="1"/>
</dbReference>
<dbReference type="GO" id="GO:0004519">
    <property type="term" value="F:endonuclease activity"/>
    <property type="evidence" value="ECO:0007669"/>
    <property type="project" value="InterPro"/>
</dbReference>
<evidence type="ECO:0000256" key="2">
    <source>
        <dbReference type="ARBA" id="ARBA00022801"/>
    </source>
</evidence>
<evidence type="ECO:0000259" key="9">
    <source>
        <dbReference type="PROSITE" id="PS51192"/>
    </source>
</evidence>
<proteinExistence type="predicted"/>
<dbReference type="InterPro" id="IPR014001">
    <property type="entry name" value="Helicase_ATP-bd"/>
</dbReference>
<dbReference type="Gene3D" id="3.10.28.10">
    <property type="entry name" value="Homing endonucleases"/>
    <property type="match status" value="1"/>
</dbReference>
<feature type="domain" description="Helicase ATP-binding" evidence="9">
    <location>
        <begin position="447"/>
        <end position="596"/>
    </location>
</feature>
<dbReference type="SMART" id="SM00306">
    <property type="entry name" value="HintN"/>
    <property type="match status" value="1"/>
</dbReference>
<dbReference type="InterPro" id="IPR007868">
    <property type="entry name" value="Hom_end_hint"/>
</dbReference>
<evidence type="ECO:0000256" key="7">
    <source>
        <dbReference type="SAM" id="MobiDB-lite"/>
    </source>
</evidence>
<evidence type="ECO:0000256" key="1">
    <source>
        <dbReference type="ARBA" id="ARBA00022741"/>
    </source>
</evidence>
<protein>
    <recommendedName>
        <fullName evidence="11">DOD-type homing endonuclease domain-containing protein</fullName>
    </recommendedName>
</protein>
<dbReference type="Pfam" id="PF05204">
    <property type="entry name" value="Hom_end"/>
    <property type="match status" value="1"/>
</dbReference>
<dbReference type="InterPro" id="IPR003587">
    <property type="entry name" value="Hint_dom_N"/>
</dbReference>
<dbReference type="AlphaFoldDB" id="A0A6C0ARA7"/>
<dbReference type="Pfam" id="PF05203">
    <property type="entry name" value="Hom_end_hint"/>
    <property type="match status" value="1"/>
</dbReference>
<dbReference type="SUPFAM" id="SSF52540">
    <property type="entry name" value="P-loop containing nucleoside triphosphate hydrolases"/>
    <property type="match status" value="1"/>
</dbReference>
<keyword evidence="1" id="KW-0547">Nucleotide-binding</keyword>
<dbReference type="SUPFAM" id="SSF55608">
    <property type="entry name" value="Homing endonucleases"/>
    <property type="match status" value="1"/>
</dbReference>
<dbReference type="PANTHER" id="PTHR11274:SF0">
    <property type="entry name" value="GENERAL TRANSCRIPTION AND DNA REPAIR FACTOR IIH HELICASE SUBUNIT XPB"/>
    <property type="match status" value="1"/>
</dbReference>
<dbReference type="InterPro" id="IPR050615">
    <property type="entry name" value="ATP-dep_DNA_Helicase"/>
</dbReference>
<dbReference type="InterPro" id="IPR006141">
    <property type="entry name" value="Intein_N"/>
</dbReference>
<dbReference type="InterPro" id="IPR004042">
    <property type="entry name" value="Intein_endonuc_central"/>
</dbReference>
<dbReference type="InterPro" id="IPR027417">
    <property type="entry name" value="P-loop_NTPase"/>
</dbReference>
<organism evidence="10">
    <name type="scientific">viral metagenome</name>
    <dbReference type="NCBI Taxonomy" id="1070528"/>
    <lineage>
        <taxon>unclassified sequences</taxon>
        <taxon>metagenomes</taxon>
        <taxon>organismal metagenomes</taxon>
    </lineage>
</organism>
<feature type="compositionally biased region" description="Acidic residues" evidence="7">
    <location>
        <begin position="841"/>
        <end position="851"/>
    </location>
</feature>
<dbReference type="GO" id="GO:0004386">
    <property type="term" value="F:helicase activity"/>
    <property type="evidence" value="ECO:0007669"/>
    <property type="project" value="UniProtKB-KW"/>
</dbReference>
<evidence type="ECO:0000313" key="10">
    <source>
        <dbReference type="EMBL" id="QHS82013.1"/>
    </source>
</evidence>
<dbReference type="PROSITE" id="PS50817">
    <property type="entry name" value="INTEIN_N_TER"/>
    <property type="match status" value="1"/>
</dbReference>
<evidence type="ECO:0008006" key="11">
    <source>
        <dbReference type="Google" id="ProtNLM"/>
    </source>
</evidence>
<keyword evidence="3" id="KW-0347">Helicase</keyword>
<dbReference type="GO" id="GO:0005524">
    <property type="term" value="F:ATP binding"/>
    <property type="evidence" value="ECO:0007669"/>
    <property type="project" value="UniProtKB-KW"/>
</dbReference>
<dbReference type="SUPFAM" id="SSF51294">
    <property type="entry name" value="Hedgehog/intein (Hint) domain"/>
    <property type="match status" value="1"/>
</dbReference>
<dbReference type="InterPro" id="IPR006935">
    <property type="entry name" value="Helicase/UvrB_N"/>
</dbReference>
<sequence>MNLNTYLGQKGYTIPKNDLTIEQQKQIRTDLTIKPFTHGGMGGDQKSFPAYRESSNKFYVPHYYGVDNFGAPKQYKITEGDNINLEFAGKLRENQEIVVNTYVDHVHKANYGGGLLELPCAYGKCLGKDTEILMYDGSIKKVQDIQVGDLLMGDDSTQRNVLTLARGREQMYKITSKKGDSYICNESHILSLKSSAYHSKSIKKGDIIDISVKDFLNLPKCFHGKGGVLLGYKVPIQFEEQSIEFDPYLLGYWLGDGASRHTGITTQESSVIKYMVELFKNKHTDLYLRYTGSQYDYRINSIKHKNSFKDFLRTNNLLNNKHIPNNYLCNSRKIRLELLAGIIDSDGYFNKNCIEITQKNEKLLDNIIYLARSLGFACYKKQVEKVCTNAKNGPKKGIYFLTNIYGKGIEEIPTLCPRKKGYVRKQIKDALTYRLQIEKLDIDEYYGFEIDDNRRFVLADFTVTHNTVLSLNIISHLKKKTFIIVHKEFLMNQWIERIQQFLPKARVGKIQGPIIDIDDKDIVIGMLQSLSMKEYPSSIFESFGLTIIDEVHHISSEVFSNSLFKLVTKYMLGLSATMNRKDGTTRVFKMFLGEVVFKGKRDEEREVTVHAIEYKVDDEEFNEVKLDFRGKPAYSTMISKLCEYNRRSEFILKVLSNMFLENPNQQVLILGHNKNLLKYLHDAIAHRNIATVGYYVGGMKEAALKISETKQVVIATFAMASEALDIKSLTTLIMATPKTDIEQSVGRILREKHSNPIVVDIIDSHDLFKNQWRKRKTFYKRENYKIIYTTSVEYTPDTSKWSLIFTPNPNGPKECKKATISKKTTSKKSNSSSDRSITNDSDSEEEPEVVENDLPKDKYACGVCLLKFKK</sequence>
<dbReference type="GO" id="GO:0016539">
    <property type="term" value="P:intein-mediated protein splicing"/>
    <property type="evidence" value="ECO:0007669"/>
    <property type="project" value="InterPro"/>
</dbReference>
<evidence type="ECO:0000259" key="8">
    <source>
        <dbReference type="PROSITE" id="PS50819"/>
    </source>
</evidence>
<dbReference type="EMBL" id="MN740762">
    <property type="protein sequence ID" value="QHS82013.1"/>
    <property type="molecule type" value="Genomic_DNA"/>
</dbReference>
<accession>A0A6C0ARA7</accession>
<keyword evidence="5" id="KW-0067">ATP-binding</keyword>
<feature type="domain" description="DOD-type homing endonuclease" evidence="8">
    <location>
        <begin position="249"/>
        <end position="376"/>
    </location>
</feature>
<dbReference type="InterPro" id="IPR007869">
    <property type="entry name" value="Homing_endonuc_PI-Sce"/>
</dbReference>
<dbReference type="GO" id="GO:0016787">
    <property type="term" value="F:hydrolase activity"/>
    <property type="evidence" value="ECO:0007669"/>
    <property type="project" value="UniProtKB-KW"/>
</dbReference>
<evidence type="ECO:0000256" key="4">
    <source>
        <dbReference type="ARBA" id="ARBA00022813"/>
    </source>
</evidence>
<dbReference type="PROSITE" id="PS50819">
    <property type="entry name" value="INTEIN_ENDONUCLEASE"/>
    <property type="match status" value="1"/>
</dbReference>
<keyword evidence="2" id="KW-0378">Hydrolase</keyword>
<dbReference type="Gene3D" id="2.170.16.10">
    <property type="entry name" value="Hedgehog/Intein (Hint) domain"/>
    <property type="match status" value="1"/>
</dbReference>
<dbReference type="SMART" id="SM00487">
    <property type="entry name" value="DEXDc"/>
    <property type="match status" value="1"/>
</dbReference>
<evidence type="ECO:0000256" key="6">
    <source>
        <dbReference type="ARBA" id="ARBA00023000"/>
    </source>
</evidence>
<dbReference type="PROSITE" id="PS51192">
    <property type="entry name" value="HELICASE_ATP_BIND_1"/>
    <property type="match status" value="1"/>
</dbReference>
<evidence type="ECO:0000256" key="5">
    <source>
        <dbReference type="ARBA" id="ARBA00022840"/>
    </source>
</evidence>
<dbReference type="InterPro" id="IPR027434">
    <property type="entry name" value="Homing_endonucl"/>
</dbReference>
<name>A0A6C0ARA7_9ZZZZ</name>
<dbReference type="Gene3D" id="3.40.50.300">
    <property type="entry name" value="P-loop containing nucleotide triphosphate hydrolases"/>
    <property type="match status" value="2"/>
</dbReference>
<evidence type="ECO:0000256" key="3">
    <source>
        <dbReference type="ARBA" id="ARBA00022806"/>
    </source>
</evidence>
<keyword evidence="6" id="KW-0651">Protein splicing</keyword>
<dbReference type="InterPro" id="IPR036844">
    <property type="entry name" value="Hint_dom_sf"/>
</dbReference>
<dbReference type="GO" id="GO:0003677">
    <property type="term" value="F:DNA binding"/>
    <property type="evidence" value="ECO:0007669"/>
    <property type="project" value="InterPro"/>
</dbReference>